<evidence type="ECO:0000313" key="3">
    <source>
        <dbReference type="Proteomes" id="UP000250416"/>
    </source>
</evidence>
<name>A0AAE8NM57_BURCE</name>
<evidence type="ECO:0000313" key="2">
    <source>
        <dbReference type="EMBL" id="SQA61458.1"/>
    </source>
</evidence>
<dbReference type="EMBL" id="UARD01000059">
    <property type="protein sequence ID" value="SQA61458.1"/>
    <property type="molecule type" value="Genomic_DNA"/>
</dbReference>
<feature type="compositionally biased region" description="Basic residues" evidence="1">
    <location>
        <begin position="125"/>
        <end position="139"/>
    </location>
</feature>
<feature type="compositionally biased region" description="Low complexity" evidence="1">
    <location>
        <begin position="114"/>
        <end position="124"/>
    </location>
</feature>
<feature type="compositionally biased region" description="Low complexity" evidence="1">
    <location>
        <begin position="60"/>
        <end position="74"/>
    </location>
</feature>
<dbReference type="AlphaFoldDB" id="A0AAE8NM57"/>
<evidence type="ECO:0000256" key="1">
    <source>
        <dbReference type="SAM" id="MobiDB-lite"/>
    </source>
</evidence>
<gene>
    <name evidence="2" type="ORF">NCTC10661_07196</name>
</gene>
<proteinExistence type="predicted"/>
<dbReference type="Proteomes" id="UP000250416">
    <property type="component" value="Unassembled WGS sequence"/>
</dbReference>
<accession>A0AAE8NM57</accession>
<reference evidence="2 3" key="1">
    <citation type="submission" date="2018-06" db="EMBL/GenBank/DDBJ databases">
        <authorList>
            <consortium name="Pathogen Informatics"/>
            <person name="Doyle S."/>
        </authorList>
    </citation>
    <scope>NUCLEOTIDE SEQUENCE [LARGE SCALE GENOMIC DNA]</scope>
    <source>
        <strain evidence="2 3">NCTC10661</strain>
    </source>
</reference>
<feature type="region of interest" description="Disordered" evidence="1">
    <location>
        <begin position="42"/>
        <end position="155"/>
    </location>
</feature>
<protein>
    <submittedName>
        <fullName evidence="2">Uncharacterized protein</fullName>
    </submittedName>
</protein>
<comment type="caution">
    <text evidence="2">The sequence shown here is derived from an EMBL/GenBank/DDBJ whole genome shotgun (WGS) entry which is preliminary data.</text>
</comment>
<organism evidence="2 3">
    <name type="scientific">Burkholderia cepacia</name>
    <name type="common">Pseudomonas cepacia</name>
    <dbReference type="NCBI Taxonomy" id="292"/>
    <lineage>
        <taxon>Bacteria</taxon>
        <taxon>Pseudomonadati</taxon>
        <taxon>Pseudomonadota</taxon>
        <taxon>Betaproteobacteria</taxon>
        <taxon>Burkholderiales</taxon>
        <taxon>Burkholderiaceae</taxon>
        <taxon>Burkholderia</taxon>
        <taxon>Burkholderia cepacia complex</taxon>
    </lineage>
</organism>
<sequence length="205" mass="20802">MARPAGAATRCGARAARARAAPAVAWTASMRMVDRWRRRRACPHSSGCGQAAGGGRPRTARSGRAAGATGCGSADSGRPVADDRWRTTGGGRPVADDRWRKAGGGRPVADGRLRAAGCGRSAAARGRHGSRRSLRRTKHATSSASAMQNGHPGGWPCGAANRGRTRYSAMSADAFAGRAGTVPVACDGVAMSIFGGGASCSTSLV</sequence>